<keyword evidence="3" id="KW-1185">Reference proteome</keyword>
<dbReference type="Proteomes" id="UP000094224">
    <property type="component" value="Unassembled WGS sequence"/>
</dbReference>
<dbReference type="GO" id="GO:0016747">
    <property type="term" value="F:acyltransferase activity, transferring groups other than amino-acyl groups"/>
    <property type="evidence" value="ECO:0007669"/>
    <property type="project" value="InterPro"/>
</dbReference>
<proteinExistence type="predicted"/>
<dbReference type="AlphaFoldDB" id="A0A1E3SXK8"/>
<dbReference type="SUPFAM" id="SSF55729">
    <property type="entry name" value="Acyl-CoA N-acyltransferases (Nat)"/>
    <property type="match status" value="1"/>
</dbReference>
<protein>
    <submittedName>
        <fullName evidence="2">GNAT family N-acetyltransferase</fullName>
    </submittedName>
</protein>
<gene>
    <name evidence="2" type="ORF">BHQ21_10750</name>
</gene>
<accession>A0A1E3SXK8</accession>
<evidence type="ECO:0000313" key="2">
    <source>
        <dbReference type="EMBL" id="ODR06862.1"/>
    </source>
</evidence>
<dbReference type="CDD" id="cd04301">
    <property type="entry name" value="NAT_SF"/>
    <property type="match status" value="1"/>
</dbReference>
<dbReference type="Pfam" id="PF00583">
    <property type="entry name" value="Acetyltransf_1"/>
    <property type="match status" value="1"/>
</dbReference>
<feature type="domain" description="N-acetyltransferase" evidence="1">
    <location>
        <begin position="1"/>
        <end position="150"/>
    </location>
</feature>
<reference evidence="3" key="1">
    <citation type="submission" date="2016-09" db="EMBL/GenBank/DDBJ databases">
        <authorList>
            <person name="Greninger A.L."/>
            <person name="Jerome K.R."/>
            <person name="Mcnair B."/>
            <person name="Wallis C."/>
            <person name="Fang F."/>
        </authorList>
    </citation>
    <scope>NUCLEOTIDE SEQUENCE [LARGE SCALE GENOMIC DNA]</scope>
    <source>
        <strain evidence="3">BC1_M4</strain>
    </source>
</reference>
<dbReference type="PROSITE" id="PS51186">
    <property type="entry name" value="GNAT"/>
    <property type="match status" value="1"/>
</dbReference>
<keyword evidence="2" id="KW-0808">Transferase</keyword>
<dbReference type="InterPro" id="IPR016181">
    <property type="entry name" value="Acyl_CoA_acyltransferase"/>
</dbReference>
<evidence type="ECO:0000259" key="1">
    <source>
        <dbReference type="PROSITE" id="PS51186"/>
    </source>
</evidence>
<name>A0A1E3SXK8_9MYCO</name>
<dbReference type="Gene3D" id="3.40.630.30">
    <property type="match status" value="1"/>
</dbReference>
<dbReference type="InterPro" id="IPR000182">
    <property type="entry name" value="GNAT_dom"/>
</dbReference>
<organism evidence="2 3">
    <name type="scientific">Mycobacterium sherrisii</name>
    <dbReference type="NCBI Taxonomy" id="243061"/>
    <lineage>
        <taxon>Bacteria</taxon>
        <taxon>Bacillati</taxon>
        <taxon>Actinomycetota</taxon>
        <taxon>Actinomycetes</taxon>
        <taxon>Mycobacteriales</taxon>
        <taxon>Mycobacteriaceae</taxon>
        <taxon>Mycobacterium</taxon>
        <taxon>Mycobacterium simiae complex</taxon>
    </lineage>
</organism>
<sequence>MTLELVDLRPAASADRWWTPPFDSTVIYEHPHWWNQQVGDESWFVQVLEHGTEVARVEFDDPGGINPNYEGVPELGDERLEIQFIEVASAARGRGIGTRLVHRLADLHSDRRFFAYSQEADGFWDSLGWEPFYDLRPGPAGRTLFIQHAQ</sequence>
<evidence type="ECO:0000313" key="3">
    <source>
        <dbReference type="Proteomes" id="UP000094224"/>
    </source>
</evidence>
<dbReference type="RefSeq" id="WP_069400275.1">
    <property type="nucleotide sequence ID" value="NZ_MIHC01000015.1"/>
</dbReference>
<dbReference type="EMBL" id="MIHC01000015">
    <property type="protein sequence ID" value="ODR06862.1"/>
    <property type="molecule type" value="Genomic_DNA"/>
</dbReference>
<comment type="caution">
    <text evidence="2">The sequence shown here is derived from an EMBL/GenBank/DDBJ whole genome shotgun (WGS) entry which is preliminary data.</text>
</comment>